<evidence type="ECO:0000313" key="11">
    <source>
        <dbReference type="Proteomes" id="UP000029964"/>
    </source>
</evidence>
<evidence type="ECO:0000256" key="4">
    <source>
        <dbReference type="ARBA" id="ARBA00018689"/>
    </source>
</evidence>
<evidence type="ECO:0000256" key="7">
    <source>
        <dbReference type="ARBA" id="ARBA00023054"/>
    </source>
</evidence>
<keyword evidence="8" id="KW-0539">Nucleus</keyword>
<dbReference type="Proteomes" id="UP000029964">
    <property type="component" value="Unassembled WGS sequence"/>
</dbReference>
<sequence>MAAKRSHEDMDGNDHQSGSPGPAPSNDSAGGWAKKRKFNTKSKHKAKEGTLVYSKKRARAIERLFQRNPDLPADVRNDMERELASHKAAIADKAFQKRRSAMISKYHMVRFFERKKAMRHAKQLRSKIEKTSDPEHLQKLERELHVAQVDEAYALNYPHAEPYISLYPKAKNEDDDDGATEAEAKTSGGAQRRPPMWTTVEKAMEEGPEALKALRERRSAAESTGSAQTKGAPNKSRAKKPTPLSQQLKPPVRPPPLPAVKAVGKDGKQPPMNRRERRALMRKTAPPVQKDEDEDDGEGFFEEA</sequence>
<evidence type="ECO:0000256" key="3">
    <source>
        <dbReference type="ARBA" id="ARBA00006916"/>
    </source>
</evidence>
<evidence type="ECO:0000256" key="9">
    <source>
        <dbReference type="SAM" id="MobiDB-lite"/>
    </source>
</evidence>
<comment type="subcellular location">
    <subcellularLocation>
        <location evidence="2">Nucleus</location>
        <location evidence="2">Nucleolus</location>
    </subcellularLocation>
</comment>
<dbReference type="Pfam" id="PF10153">
    <property type="entry name" value="Efg1"/>
    <property type="match status" value="1"/>
</dbReference>
<dbReference type="OrthoDB" id="47732at2759"/>
<organism evidence="10 11">
    <name type="scientific">Hapsidospora chrysogenum (strain ATCC 11550 / CBS 779.69 / DSM 880 / IAM 14645 / JCM 23072 / IMI 49137)</name>
    <name type="common">Acremonium chrysogenum</name>
    <dbReference type="NCBI Taxonomy" id="857340"/>
    <lineage>
        <taxon>Eukaryota</taxon>
        <taxon>Fungi</taxon>
        <taxon>Dikarya</taxon>
        <taxon>Ascomycota</taxon>
        <taxon>Pezizomycotina</taxon>
        <taxon>Sordariomycetes</taxon>
        <taxon>Hypocreomycetidae</taxon>
        <taxon>Hypocreales</taxon>
        <taxon>Bionectriaceae</taxon>
        <taxon>Hapsidospora</taxon>
    </lineage>
</organism>
<feature type="compositionally biased region" description="Basic residues" evidence="9">
    <location>
        <begin position="33"/>
        <end position="46"/>
    </location>
</feature>
<comment type="caution">
    <text evidence="10">The sequence shown here is derived from an EMBL/GenBank/DDBJ whole genome shotgun (WGS) entry which is preliminary data.</text>
</comment>
<dbReference type="STRING" id="857340.A0A086TF97"/>
<evidence type="ECO:0000256" key="6">
    <source>
        <dbReference type="ARBA" id="ARBA00022552"/>
    </source>
</evidence>
<gene>
    <name evidence="10" type="ORF">ACRE_010910</name>
</gene>
<dbReference type="GO" id="GO:0030688">
    <property type="term" value="C:preribosome, small subunit precursor"/>
    <property type="evidence" value="ECO:0007669"/>
    <property type="project" value="TreeGrafter"/>
</dbReference>
<feature type="compositionally biased region" description="Acidic residues" evidence="9">
    <location>
        <begin position="291"/>
        <end position="304"/>
    </location>
</feature>
<dbReference type="InterPro" id="IPR019310">
    <property type="entry name" value="Efg1"/>
</dbReference>
<dbReference type="AlphaFoldDB" id="A0A086TF97"/>
<evidence type="ECO:0000256" key="5">
    <source>
        <dbReference type="ARBA" id="ARBA00019827"/>
    </source>
</evidence>
<keyword evidence="11" id="KW-1185">Reference proteome</keyword>
<dbReference type="GO" id="GO:0005730">
    <property type="term" value="C:nucleolus"/>
    <property type="evidence" value="ECO:0007669"/>
    <property type="project" value="UniProtKB-SubCell"/>
</dbReference>
<evidence type="ECO:0000256" key="2">
    <source>
        <dbReference type="ARBA" id="ARBA00004604"/>
    </source>
</evidence>
<comment type="similarity">
    <text evidence="3">Belongs to the EFG1 family.</text>
</comment>
<dbReference type="EMBL" id="JPKY01000005">
    <property type="protein sequence ID" value="KFH48029.1"/>
    <property type="molecule type" value="Genomic_DNA"/>
</dbReference>
<dbReference type="HOGENOM" id="CLU_066912_0_0_1"/>
<proteinExistence type="inferred from homology"/>
<evidence type="ECO:0000256" key="1">
    <source>
        <dbReference type="ARBA" id="ARBA00002773"/>
    </source>
</evidence>
<comment type="function">
    <text evidence="1">Involved in rRNA processing.</text>
</comment>
<dbReference type="PANTHER" id="PTHR33911:SF1">
    <property type="entry name" value="RRNA-PROCESSING PROTEIN EFG1"/>
    <property type="match status" value="1"/>
</dbReference>
<name>A0A086TF97_HAPC1</name>
<evidence type="ECO:0000256" key="8">
    <source>
        <dbReference type="ARBA" id="ARBA00023242"/>
    </source>
</evidence>
<evidence type="ECO:0000313" key="10">
    <source>
        <dbReference type="EMBL" id="KFH48029.1"/>
    </source>
</evidence>
<feature type="region of interest" description="Disordered" evidence="9">
    <location>
        <begin position="169"/>
        <end position="304"/>
    </location>
</feature>
<accession>A0A086TF97</accession>
<dbReference type="PANTHER" id="PTHR33911">
    <property type="entry name" value="RRNA-PROCESSING PROTEIN EFG1"/>
    <property type="match status" value="1"/>
</dbReference>
<dbReference type="InterPro" id="IPR050786">
    <property type="entry name" value="EFG1_rRNA-proc"/>
</dbReference>
<keyword evidence="6" id="KW-0698">rRNA processing</keyword>
<feature type="compositionally biased region" description="Polar residues" evidence="9">
    <location>
        <begin position="221"/>
        <end position="231"/>
    </location>
</feature>
<feature type="compositionally biased region" description="Basic and acidic residues" evidence="9">
    <location>
        <begin position="1"/>
        <end position="14"/>
    </location>
</feature>
<feature type="region of interest" description="Disordered" evidence="9">
    <location>
        <begin position="1"/>
        <end position="50"/>
    </location>
</feature>
<dbReference type="GO" id="GO:0000462">
    <property type="term" value="P:maturation of SSU-rRNA from tricistronic rRNA transcript (SSU-rRNA, 5.8S rRNA, LSU-rRNA)"/>
    <property type="evidence" value="ECO:0007669"/>
    <property type="project" value="TreeGrafter"/>
</dbReference>
<reference evidence="11" key="1">
    <citation type="journal article" date="2014" name="Genome Announc.">
        <title>Genome sequence and annotation of Acremonium chrysogenum, producer of the beta-lactam antibiotic cephalosporin C.</title>
        <authorList>
            <person name="Terfehr D."/>
            <person name="Dahlmann T.A."/>
            <person name="Specht T."/>
            <person name="Zadra I."/>
            <person name="Kuernsteiner H."/>
            <person name="Kueck U."/>
        </authorList>
    </citation>
    <scope>NUCLEOTIDE SEQUENCE [LARGE SCALE GENOMIC DNA]</scope>
    <source>
        <strain evidence="11">ATCC 11550 / CBS 779.69 / DSM 880 / IAM 14645 / JCM 23072 / IMI 49137</strain>
    </source>
</reference>
<keyword evidence="7" id="KW-0175">Coiled coil</keyword>
<protein>
    <recommendedName>
        <fullName evidence="4">rRNA-processing protein EFG1</fullName>
    </recommendedName>
    <alternativeName>
        <fullName evidence="5">rRNA-processing protein efg1</fullName>
    </alternativeName>
</protein>